<dbReference type="SUPFAM" id="SSF161098">
    <property type="entry name" value="MetI-like"/>
    <property type="match status" value="1"/>
</dbReference>
<organism evidence="11 12">
    <name type="scientific">Caballeronia sordidicola</name>
    <name type="common">Burkholderia sordidicola</name>
    <dbReference type="NCBI Taxonomy" id="196367"/>
    <lineage>
        <taxon>Bacteria</taxon>
        <taxon>Pseudomonadati</taxon>
        <taxon>Pseudomonadota</taxon>
        <taxon>Betaproteobacteria</taxon>
        <taxon>Burkholderiales</taxon>
        <taxon>Burkholderiaceae</taxon>
        <taxon>Caballeronia</taxon>
    </lineage>
</organism>
<keyword evidence="4" id="KW-1003">Cell membrane</keyword>
<evidence type="ECO:0000256" key="7">
    <source>
        <dbReference type="ARBA" id="ARBA00023136"/>
    </source>
</evidence>
<dbReference type="GO" id="GO:0005886">
    <property type="term" value="C:plasma membrane"/>
    <property type="evidence" value="ECO:0007669"/>
    <property type="project" value="UniProtKB-SubCell"/>
</dbReference>
<comment type="subcellular location">
    <subcellularLocation>
        <location evidence="1 8">Cell membrane</location>
        <topology evidence="1 8">Multi-pass membrane protein</topology>
    </subcellularLocation>
</comment>
<keyword evidence="6 8" id="KW-1133">Transmembrane helix</keyword>
<accession>A0A242N6W4</accession>
<sequence length="445" mass="48389">MCTPRRAECSPNTGSEMNPTVGPTPFSATKPRESAMIPDKSLKKQLRGALRAGHIRAYLLIAPLALYLLVTFIVPIGVMLYTSVHDPLIVGNMPNTIRELRHWTPVRDLAPPPIAFAALARDLKAADERQTASEVASRLNFESGGLRSVLMHAARAVGRSDGGTEDWQSKIIQADPAWGTQEPWVVLKGLSHVYTPGYYLAALDLTYRPGSGLQREPQSSRIYVDVFARTFGIGLLVTACCLVLGYPVAFLLANVKAKTGNLLLIFVLLPFWTSLLVRTTAWIVLLQQEGVVNKLLMSLGVISTPLALVYNRTGVVITMTHILLPFMILPLYSVMKSIPSNLTRAARSLGASPTRSFWKIYVPLSLPGVSAGVLLVFILSIGYYITPALVGGAADQMVSYFVADNLSRSLNWGLAAALGGILLTTVLVLYVVYQRFVGVENVKLA</sequence>
<dbReference type="AlphaFoldDB" id="A0A242N6W4"/>
<keyword evidence="3 8" id="KW-0813">Transport</keyword>
<keyword evidence="5 8" id="KW-0812">Transmembrane</keyword>
<dbReference type="EMBL" id="NBTY01000038">
    <property type="protein sequence ID" value="OTP78906.1"/>
    <property type="molecule type" value="Genomic_DNA"/>
</dbReference>
<evidence type="ECO:0000256" key="8">
    <source>
        <dbReference type="RuleBase" id="RU363032"/>
    </source>
</evidence>
<feature type="transmembrane region" description="Helical" evidence="8">
    <location>
        <begin position="412"/>
        <end position="433"/>
    </location>
</feature>
<evidence type="ECO:0000259" key="10">
    <source>
        <dbReference type="PROSITE" id="PS50928"/>
    </source>
</evidence>
<feature type="transmembrane region" description="Helical" evidence="8">
    <location>
        <begin position="57"/>
        <end position="81"/>
    </location>
</feature>
<comment type="similarity">
    <text evidence="2">Belongs to the binding-protein-dependent transport system permease family. CysTW subfamily.</text>
</comment>
<dbReference type="Proteomes" id="UP000194546">
    <property type="component" value="Unassembled WGS sequence"/>
</dbReference>
<dbReference type="PROSITE" id="PS50928">
    <property type="entry name" value="ABC_TM1"/>
    <property type="match status" value="1"/>
</dbReference>
<evidence type="ECO:0000256" key="1">
    <source>
        <dbReference type="ARBA" id="ARBA00004651"/>
    </source>
</evidence>
<evidence type="ECO:0000256" key="6">
    <source>
        <dbReference type="ARBA" id="ARBA00022989"/>
    </source>
</evidence>
<dbReference type="PANTHER" id="PTHR42929:SF5">
    <property type="entry name" value="ABC TRANSPORTER PERMEASE PROTEIN"/>
    <property type="match status" value="1"/>
</dbReference>
<gene>
    <name evidence="11" type="ORF">PAMC26510_07070</name>
</gene>
<keyword evidence="7 8" id="KW-0472">Membrane</keyword>
<comment type="caution">
    <text evidence="11">The sequence shown here is derived from an EMBL/GenBank/DDBJ whole genome shotgun (WGS) entry which is preliminary data.</text>
</comment>
<evidence type="ECO:0000256" key="2">
    <source>
        <dbReference type="ARBA" id="ARBA00007069"/>
    </source>
</evidence>
<protein>
    <submittedName>
        <fullName evidence="11">Spermidine Putrescine ABC transporter permease component PotB</fullName>
    </submittedName>
</protein>
<evidence type="ECO:0000256" key="4">
    <source>
        <dbReference type="ARBA" id="ARBA00022475"/>
    </source>
</evidence>
<feature type="transmembrane region" description="Helical" evidence="8">
    <location>
        <begin position="356"/>
        <end position="385"/>
    </location>
</feature>
<dbReference type="CDD" id="cd06261">
    <property type="entry name" value="TM_PBP2"/>
    <property type="match status" value="1"/>
</dbReference>
<dbReference type="Gene3D" id="1.10.3720.10">
    <property type="entry name" value="MetI-like"/>
    <property type="match status" value="1"/>
</dbReference>
<dbReference type="InterPro" id="IPR000515">
    <property type="entry name" value="MetI-like"/>
</dbReference>
<feature type="domain" description="ABC transmembrane type-1" evidence="10">
    <location>
        <begin position="227"/>
        <end position="433"/>
    </location>
</feature>
<name>A0A242N6W4_CABSO</name>
<feature type="transmembrane region" description="Helical" evidence="8">
    <location>
        <begin position="231"/>
        <end position="255"/>
    </location>
</feature>
<evidence type="ECO:0000256" key="9">
    <source>
        <dbReference type="SAM" id="MobiDB-lite"/>
    </source>
</evidence>
<evidence type="ECO:0000313" key="11">
    <source>
        <dbReference type="EMBL" id="OTP78906.1"/>
    </source>
</evidence>
<evidence type="ECO:0000313" key="12">
    <source>
        <dbReference type="Proteomes" id="UP000194546"/>
    </source>
</evidence>
<dbReference type="InterPro" id="IPR035906">
    <property type="entry name" value="MetI-like_sf"/>
</dbReference>
<evidence type="ECO:0000256" key="3">
    <source>
        <dbReference type="ARBA" id="ARBA00022448"/>
    </source>
</evidence>
<dbReference type="GO" id="GO:0055085">
    <property type="term" value="P:transmembrane transport"/>
    <property type="evidence" value="ECO:0007669"/>
    <property type="project" value="InterPro"/>
</dbReference>
<evidence type="ECO:0000256" key="5">
    <source>
        <dbReference type="ARBA" id="ARBA00022692"/>
    </source>
</evidence>
<dbReference type="Pfam" id="PF00528">
    <property type="entry name" value="BPD_transp_1"/>
    <property type="match status" value="1"/>
</dbReference>
<feature type="transmembrane region" description="Helical" evidence="8">
    <location>
        <begin position="262"/>
        <end position="285"/>
    </location>
</feature>
<feature type="region of interest" description="Disordered" evidence="9">
    <location>
        <begin position="1"/>
        <end position="34"/>
    </location>
</feature>
<feature type="transmembrane region" description="Helical" evidence="8">
    <location>
        <begin position="315"/>
        <end position="335"/>
    </location>
</feature>
<reference evidence="11 12" key="1">
    <citation type="submission" date="2017-03" db="EMBL/GenBank/DDBJ databases">
        <title>Genome analysis of strain PAMC 26510.</title>
        <authorList>
            <person name="Oh H.-M."/>
            <person name="Yang J.-A."/>
        </authorList>
    </citation>
    <scope>NUCLEOTIDE SEQUENCE [LARGE SCALE GENOMIC DNA]</scope>
    <source>
        <strain evidence="11 12">PAMC 26510</strain>
    </source>
</reference>
<proteinExistence type="inferred from homology"/>
<dbReference type="PANTHER" id="PTHR42929">
    <property type="entry name" value="INNER MEMBRANE ABC TRANSPORTER PERMEASE PROTEIN YDCU-RELATED-RELATED"/>
    <property type="match status" value="1"/>
</dbReference>